<sequence length="467" mass="54381">MEVPSYKYWTLRRIDFVSYDAPNFQKGYQDQVLPLARQQFQAWFPYEGEPQELSSQQDRKIQAILLSHFLNQHCDPSLSSIPAWAIAGLCLRCYVSHAIVQACQKLAQQFGERYGFSTLDLLPLVLTDDGKTWVGLDSNRQTQIILDNQGTVQPSVYSYFSVEILGSFNQTKGDLWKWAYLLTRRHRELNRMLWVEFRLSLTTPWARLNEIKHYQTETLSPDDQSLVEVFHGVYRRDRRLSGARGKCPEPSEAQLLEMRDYLAKRGIQCHSPPELLDRLKTIAQFLQEQVVNPTPTLQPSNSPAIELEFLDEYRSRAIMEAIERVLSQRLHQLQKNTWYADYAVNFLPSLRLIYFENKSQGEVARELNMNNQSQVSRILKFKQMLNQIREQVMEQLIQVLLNKAGLNSPDGVIDTNAFDSLIQHLTHYLDETVFLDAAREIQAGQCRKMTSLFAEKMRDYLNYESNH</sequence>
<name>U7QH18_9CYAN</name>
<dbReference type="OrthoDB" id="560787at2"/>
<keyword evidence="2" id="KW-1185">Reference proteome</keyword>
<dbReference type="Proteomes" id="UP000017127">
    <property type="component" value="Unassembled WGS sequence"/>
</dbReference>
<comment type="caution">
    <text evidence="1">The sequence shown here is derived from an EMBL/GenBank/DDBJ whole genome shotgun (WGS) entry which is preliminary data.</text>
</comment>
<evidence type="ECO:0000313" key="1">
    <source>
        <dbReference type="EMBL" id="ERT07188.1"/>
    </source>
</evidence>
<organism evidence="1 2">
    <name type="scientific">Lyngbya aestuarii BL J</name>
    <dbReference type="NCBI Taxonomy" id="1348334"/>
    <lineage>
        <taxon>Bacteria</taxon>
        <taxon>Bacillati</taxon>
        <taxon>Cyanobacteriota</taxon>
        <taxon>Cyanophyceae</taxon>
        <taxon>Oscillatoriophycideae</taxon>
        <taxon>Oscillatoriales</taxon>
        <taxon>Microcoleaceae</taxon>
        <taxon>Lyngbya</taxon>
    </lineage>
</organism>
<dbReference type="RefSeq" id="WP_023066681.1">
    <property type="nucleotide sequence ID" value="NZ_AUZM01000025.1"/>
</dbReference>
<dbReference type="AlphaFoldDB" id="U7QH18"/>
<proteinExistence type="predicted"/>
<dbReference type="EMBL" id="AUZM01000025">
    <property type="protein sequence ID" value="ERT07188.1"/>
    <property type="molecule type" value="Genomic_DNA"/>
</dbReference>
<evidence type="ECO:0000313" key="2">
    <source>
        <dbReference type="Proteomes" id="UP000017127"/>
    </source>
</evidence>
<dbReference type="PATRIC" id="fig|1348334.3.peg.2760"/>
<protein>
    <submittedName>
        <fullName evidence="1">Uncharacterized protein</fullName>
    </submittedName>
</protein>
<gene>
    <name evidence="1" type="ORF">M595_2853</name>
</gene>
<accession>U7QH18</accession>
<reference evidence="1 2" key="1">
    <citation type="journal article" date="2013" name="Front. Microbiol.">
        <title>Comparative genomic analyses of the cyanobacterium, Lyngbya aestuarii BL J, a powerful hydrogen producer.</title>
        <authorList>
            <person name="Kothari A."/>
            <person name="Vaughn M."/>
            <person name="Garcia-Pichel F."/>
        </authorList>
    </citation>
    <scope>NUCLEOTIDE SEQUENCE [LARGE SCALE GENOMIC DNA]</scope>
    <source>
        <strain evidence="1 2">BL J</strain>
    </source>
</reference>